<dbReference type="PANTHER" id="PTHR43004">
    <property type="entry name" value="TRK SYSTEM POTASSIUM UPTAKE PROTEIN"/>
    <property type="match status" value="1"/>
</dbReference>
<evidence type="ECO:0000259" key="4">
    <source>
        <dbReference type="Pfam" id="PF01494"/>
    </source>
</evidence>
<accession>A0A6N9R196</accession>
<dbReference type="GO" id="GO:0071949">
    <property type="term" value="F:FAD binding"/>
    <property type="evidence" value="ECO:0007669"/>
    <property type="project" value="InterPro"/>
</dbReference>
<dbReference type="Gene3D" id="3.40.30.120">
    <property type="match status" value="1"/>
</dbReference>
<dbReference type="EMBL" id="WMHZ01000015">
    <property type="protein sequence ID" value="NDO78687.1"/>
    <property type="molecule type" value="Genomic_DNA"/>
</dbReference>
<comment type="caution">
    <text evidence="5">The sequence shown here is derived from an EMBL/GenBank/DDBJ whole genome shotgun (WGS) entry which is preliminary data.</text>
</comment>
<protein>
    <submittedName>
        <fullName evidence="5">FAD-binding protein</fullName>
    </submittedName>
</protein>
<reference evidence="5 6" key="1">
    <citation type="submission" date="2019-11" db="EMBL/GenBank/DDBJ databases">
        <title>Draft genome sequence of Kocuria indica DP-K7, a methyl red degrading Actinobacterium.</title>
        <authorList>
            <person name="Kumaran S."/>
            <person name="Tischler D."/>
            <person name="Ngo A.C.R."/>
            <person name="Schultes F."/>
        </authorList>
    </citation>
    <scope>NUCLEOTIDE SEQUENCE [LARGE SCALE GENOMIC DNA]</scope>
    <source>
        <strain evidence="5 6">DP-K7</strain>
    </source>
</reference>
<dbReference type="Gene3D" id="3.50.50.60">
    <property type="entry name" value="FAD/NAD(P)-binding domain"/>
    <property type="match status" value="1"/>
</dbReference>
<keyword evidence="2" id="KW-0274">FAD</keyword>
<gene>
    <name evidence="5" type="ORF">GKZ75_10740</name>
</gene>
<dbReference type="PRINTS" id="PR00420">
    <property type="entry name" value="RNGMNOXGNASE"/>
</dbReference>
<feature type="compositionally biased region" description="Basic and acidic residues" evidence="3">
    <location>
        <begin position="612"/>
        <end position="638"/>
    </location>
</feature>
<proteinExistence type="predicted"/>
<evidence type="ECO:0000256" key="3">
    <source>
        <dbReference type="SAM" id="MobiDB-lite"/>
    </source>
</evidence>
<dbReference type="RefSeq" id="WP_162230007.1">
    <property type="nucleotide sequence ID" value="NZ_WMHZ01000015.1"/>
</dbReference>
<dbReference type="SUPFAM" id="SSF51905">
    <property type="entry name" value="FAD/NAD(P)-binding domain"/>
    <property type="match status" value="1"/>
</dbReference>
<dbReference type="Pfam" id="PF01494">
    <property type="entry name" value="FAD_binding_3"/>
    <property type="match status" value="1"/>
</dbReference>
<feature type="region of interest" description="Disordered" evidence="3">
    <location>
        <begin position="1"/>
        <end position="20"/>
    </location>
</feature>
<dbReference type="InterPro" id="IPR036188">
    <property type="entry name" value="FAD/NAD-bd_sf"/>
</dbReference>
<dbReference type="PANTHER" id="PTHR43004:SF8">
    <property type="entry name" value="FAD-BINDING DOMAIN-CONTAINING PROTEIN-RELATED"/>
    <property type="match status" value="1"/>
</dbReference>
<dbReference type="Proteomes" id="UP000471026">
    <property type="component" value="Unassembled WGS sequence"/>
</dbReference>
<sequence length="646" mass="70248">MTQPLTQAIPVTGSPNTTPQPGDVTVDVLVVGSGPAGSSSALFLASLGVDVLVVSKYSTTADTPRAHITNQRTVEIMRDLGIEDQILAEAAPHEQIGETVICTTIAGEELGRVRSWGNRPDRHADYVAASPSLNCDLPQTHLEPILVRNAQARGAKYRWNTEFVALQQDDDAVHALVHDRLTGTSYTVHAKYLVGADGGRSRVVEQLGLPMEGLMGKSGSMNIVCDMDLSPYCENRESVLYWVLQPGAAIGGIGLGLVRMVRPWNKWLITWGYDIEQPPPELTKESTREIVRNLIGDPNLEIEVESFSLWTVNEMWATRNMEGRVFAMGDATHRHPPSNGLGSNTSIGDAYNLAWKLAYVLKGFAGPELLGSYQDERVPVGEQIVKRANKSLGQFGAVLDALGVDPRDDAESMNRQIAKRKEASEEGERRRQALRDALELKNYEFNAHGVELGQSYESSAVVADGTELLVDERDAELYYRPTTRPGSRLPHAWLGLADPREPSMSTHDICGHGRFTVLTGINGAKWADAAERVAEELGIPLTAHVIGPEQEYEDLYGDWAVLREVADHGVVLVRPDNHVAYRSHGMVEDPAATLAETLSAVLGSGEGAPQGGHHDSRSGARDASRSGVRDASERDSRDASQQGARA</sequence>
<dbReference type="InterPro" id="IPR002938">
    <property type="entry name" value="FAD-bd"/>
</dbReference>
<dbReference type="GO" id="GO:0016709">
    <property type="term" value="F:oxidoreductase activity, acting on paired donors, with incorporation or reduction of molecular oxygen, NAD(P)H as one donor, and incorporation of one atom of oxygen"/>
    <property type="evidence" value="ECO:0007669"/>
    <property type="project" value="UniProtKB-ARBA"/>
</dbReference>
<keyword evidence="1" id="KW-0285">Flavoprotein</keyword>
<organism evidence="5 6">
    <name type="scientific">Kocuria marina subsp. indica</name>
    <dbReference type="NCBI Taxonomy" id="1049583"/>
    <lineage>
        <taxon>Bacteria</taxon>
        <taxon>Bacillati</taxon>
        <taxon>Actinomycetota</taxon>
        <taxon>Actinomycetes</taxon>
        <taxon>Micrococcales</taxon>
        <taxon>Micrococcaceae</taxon>
        <taxon>Kocuria</taxon>
    </lineage>
</organism>
<dbReference type="Gene3D" id="3.30.9.10">
    <property type="entry name" value="D-Amino Acid Oxidase, subunit A, domain 2"/>
    <property type="match status" value="1"/>
</dbReference>
<evidence type="ECO:0000256" key="2">
    <source>
        <dbReference type="ARBA" id="ARBA00022827"/>
    </source>
</evidence>
<evidence type="ECO:0000256" key="1">
    <source>
        <dbReference type="ARBA" id="ARBA00022630"/>
    </source>
</evidence>
<feature type="region of interest" description="Disordered" evidence="3">
    <location>
        <begin position="603"/>
        <end position="646"/>
    </location>
</feature>
<dbReference type="InterPro" id="IPR050641">
    <property type="entry name" value="RIFMO-like"/>
</dbReference>
<feature type="domain" description="FAD-binding" evidence="4">
    <location>
        <begin position="26"/>
        <end position="388"/>
    </location>
</feature>
<evidence type="ECO:0000313" key="5">
    <source>
        <dbReference type="EMBL" id="NDO78687.1"/>
    </source>
</evidence>
<dbReference type="Pfam" id="PF21274">
    <property type="entry name" value="Rng_hyd_C"/>
    <property type="match status" value="1"/>
</dbReference>
<evidence type="ECO:0000313" key="6">
    <source>
        <dbReference type="Proteomes" id="UP000471026"/>
    </source>
</evidence>
<name>A0A6N9R196_9MICC</name>
<dbReference type="AlphaFoldDB" id="A0A6N9R196"/>